<dbReference type="InterPro" id="IPR050706">
    <property type="entry name" value="Cyclic-di-GMP_PDE-like"/>
</dbReference>
<dbReference type="SMART" id="SM00052">
    <property type="entry name" value="EAL"/>
    <property type="match status" value="1"/>
</dbReference>
<sequence length="372" mass="40655">MEVDGPLTPTAKVERTPSREARCDCRSDRRTLALLAADLAAEYPELSTFRDVDWRVFPRLGAVRVELGAGRRLSGAGELVGFLRSVLDERRLGALRAAWVGRNRPLEDQLNLLLHAGPLLALAPADSSPLLEIFHAGRLETWFQPVVAAADGTVWGYECLMRGRTPQGELVPAGQMIAWSRQENLTFLLDRMCRETHLRNAAVHLAGSDVNLLINFLPTAIYDPVSCLATTVAVAKMGGIVPERIIFEVVETEKVADLNHLRSILDLYRRLGFRSALDDLGSGYSGLAMLADLDPDLIKIDRQLIAGAVKSPIHRGICAALARLGRDHGKLVLAEGVETVEEKAMLGDMGVDLFQGYLFGRPAPVPAVPSTW</sequence>
<dbReference type="InterPro" id="IPR035919">
    <property type="entry name" value="EAL_sf"/>
</dbReference>
<dbReference type="InterPro" id="IPR001633">
    <property type="entry name" value="EAL_dom"/>
</dbReference>
<dbReference type="Pfam" id="PF00563">
    <property type="entry name" value="EAL"/>
    <property type="match status" value="1"/>
</dbReference>
<proteinExistence type="predicted"/>
<protein>
    <submittedName>
        <fullName evidence="2">EAL domain-containing protein</fullName>
    </submittedName>
</protein>
<comment type="caution">
    <text evidence="2">The sequence shown here is derived from an EMBL/GenBank/DDBJ whole genome shotgun (WGS) entry which is preliminary data.</text>
</comment>
<dbReference type="EMBL" id="JARRAG010000002">
    <property type="protein sequence ID" value="MDG3004582.1"/>
    <property type="molecule type" value="Genomic_DNA"/>
</dbReference>
<dbReference type="Proteomes" id="UP001216907">
    <property type="component" value="Unassembled WGS sequence"/>
</dbReference>
<dbReference type="Gene3D" id="3.20.20.450">
    <property type="entry name" value="EAL domain"/>
    <property type="match status" value="1"/>
</dbReference>
<evidence type="ECO:0000259" key="1">
    <source>
        <dbReference type="PROSITE" id="PS50883"/>
    </source>
</evidence>
<dbReference type="CDD" id="cd01948">
    <property type="entry name" value="EAL"/>
    <property type="match status" value="1"/>
</dbReference>
<dbReference type="SUPFAM" id="SSF141868">
    <property type="entry name" value="EAL domain-like"/>
    <property type="match status" value="1"/>
</dbReference>
<organism evidence="2 3">
    <name type="scientific">Paludisphaera mucosa</name>
    <dbReference type="NCBI Taxonomy" id="3030827"/>
    <lineage>
        <taxon>Bacteria</taxon>
        <taxon>Pseudomonadati</taxon>
        <taxon>Planctomycetota</taxon>
        <taxon>Planctomycetia</taxon>
        <taxon>Isosphaerales</taxon>
        <taxon>Isosphaeraceae</taxon>
        <taxon>Paludisphaera</taxon>
    </lineage>
</organism>
<dbReference type="RefSeq" id="WP_277860937.1">
    <property type="nucleotide sequence ID" value="NZ_JARRAG010000002.1"/>
</dbReference>
<dbReference type="PROSITE" id="PS50883">
    <property type="entry name" value="EAL"/>
    <property type="match status" value="1"/>
</dbReference>
<gene>
    <name evidence="2" type="ORF">PZE19_12415</name>
</gene>
<keyword evidence="3" id="KW-1185">Reference proteome</keyword>
<dbReference type="PANTHER" id="PTHR33121">
    <property type="entry name" value="CYCLIC DI-GMP PHOSPHODIESTERASE PDEF"/>
    <property type="match status" value="1"/>
</dbReference>
<name>A0ABT6FAG6_9BACT</name>
<accession>A0ABT6FAG6</accession>
<feature type="domain" description="EAL" evidence="1">
    <location>
        <begin position="123"/>
        <end position="372"/>
    </location>
</feature>
<evidence type="ECO:0000313" key="3">
    <source>
        <dbReference type="Proteomes" id="UP001216907"/>
    </source>
</evidence>
<reference evidence="2 3" key="1">
    <citation type="submission" date="2023-03" db="EMBL/GenBank/DDBJ databases">
        <title>Paludisphaera mucosa sp. nov. a novel planctomycete from northern fen.</title>
        <authorList>
            <person name="Ivanova A."/>
        </authorList>
    </citation>
    <scope>NUCLEOTIDE SEQUENCE [LARGE SCALE GENOMIC DNA]</scope>
    <source>
        <strain evidence="2 3">Pla2</strain>
    </source>
</reference>
<evidence type="ECO:0000313" key="2">
    <source>
        <dbReference type="EMBL" id="MDG3004582.1"/>
    </source>
</evidence>
<dbReference type="PANTHER" id="PTHR33121:SF15">
    <property type="entry name" value="BLUE LIGHT- AND TEMPERATURE-REGULATED ANTIREPRESSOR BLUF"/>
    <property type="match status" value="1"/>
</dbReference>